<evidence type="ECO:0000313" key="1">
    <source>
        <dbReference type="EMBL" id="GII24892.1"/>
    </source>
</evidence>
<accession>A0A8J3X1X3</accession>
<sequence length="182" mass="18424">MGVPHGGLHRNAACSLAILAVIATISLGLPALDRAFPGERAVASGVVYAVTDGVTVVPPAGARLDVSQTRPGRDSGYAMFLVGRVRFAILVTPDRITTAAAADRLRTRLRDGLGASTTGAESPTPSGALTGRFHAGADGGWYAVRVLGSTTVVDATASGPPDELARWLPAIEAAAASIARAA</sequence>
<proteinExistence type="predicted"/>
<dbReference type="Proteomes" id="UP000599074">
    <property type="component" value="Unassembled WGS sequence"/>
</dbReference>
<keyword evidence="2" id="KW-1185">Reference proteome</keyword>
<dbReference type="EMBL" id="BOON01000043">
    <property type="protein sequence ID" value="GII24892.1"/>
    <property type="molecule type" value="Genomic_DNA"/>
</dbReference>
<evidence type="ECO:0000313" key="2">
    <source>
        <dbReference type="Proteomes" id="UP000599074"/>
    </source>
</evidence>
<comment type="caution">
    <text evidence="1">The sequence shown here is derived from an EMBL/GenBank/DDBJ whole genome shotgun (WGS) entry which is preliminary data.</text>
</comment>
<name>A0A8J3X1X3_9ACTN</name>
<dbReference type="AlphaFoldDB" id="A0A8J3X1X3"/>
<reference evidence="1" key="1">
    <citation type="submission" date="2021-01" db="EMBL/GenBank/DDBJ databases">
        <title>Whole genome shotgun sequence of Planosporangium mesophilum NBRC 109066.</title>
        <authorList>
            <person name="Komaki H."/>
            <person name="Tamura T."/>
        </authorList>
    </citation>
    <scope>NUCLEOTIDE SEQUENCE</scope>
    <source>
        <strain evidence="1">NBRC 109066</strain>
    </source>
</reference>
<organism evidence="1 2">
    <name type="scientific">Planosporangium mesophilum</name>
    <dbReference type="NCBI Taxonomy" id="689768"/>
    <lineage>
        <taxon>Bacteria</taxon>
        <taxon>Bacillati</taxon>
        <taxon>Actinomycetota</taxon>
        <taxon>Actinomycetes</taxon>
        <taxon>Micromonosporales</taxon>
        <taxon>Micromonosporaceae</taxon>
        <taxon>Planosporangium</taxon>
    </lineage>
</organism>
<protein>
    <submittedName>
        <fullName evidence="1">Uncharacterized protein</fullName>
    </submittedName>
</protein>
<dbReference type="RefSeq" id="WP_168113786.1">
    <property type="nucleotide sequence ID" value="NZ_BOON01000043.1"/>
</dbReference>
<gene>
    <name evidence="1" type="ORF">Pme01_44890</name>
</gene>